<dbReference type="PANTHER" id="PTHR43179">
    <property type="entry name" value="RHAMNOSYLTRANSFERASE WBBL"/>
    <property type="match status" value="1"/>
</dbReference>
<dbReference type="EMBL" id="CABVIE010000014">
    <property type="protein sequence ID" value="VVP27647.1"/>
    <property type="molecule type" value="Genomic_DNA"/>
</dbReference>
<dbReference type="Gene3D" id="3.90.550.10">
    <property type="entry name" value="Spore Coat Polysaccharide Biosynthesis Protein SpsA, Chain A"/>
    <property type="match status" value="1"/>
</dbReference>
<gene>
    <name evidence="3" type="ORF">PS900_04187</name>
</gene>
<evidence type="ECO:0000313" key="3">
    <source>
        <dbReference type="EMBL" id="VVP27647.1"/>
    </source>
</evidence>
<dbReference type="AlphaFoldDB" id="A0A8H2RKT7"/>
<comment type="caution">
    <text evidence="3">The sequence shown here is derived from an EMBL/GenBank/DDBJ whole genome shotgun (WGS) entry which is preliminary data.</text>
</comment>
<feature type="domain" description="Glycosyltransferase 2-like" evidence="2">
    <location>
        <begin position="3"/>
        <end position="112"/>
    </location>
</feature>
<keyword evidence="1" id="KW-0472">Membrane</keyword>
<proteinExistence type="predicted"/>
<sequence>MEKIRFLIVDNASADDSLLLLREVKNLNVEIIASPKNLGFGAGCNLARRFLAAPKTLFLNPDVHLYKDSIKNLLTFSVDNPKALIWGGRTLDSDGKDDGKGAWREPTLRGVLAWAFFLDLLTKKIGLPSTDAYQFNSTTPFIRADAISGCFFLIDTSVFNRLNGFDERFFMYSEEIDLCRRARDIGAAPVSTNAARIVHHGSKTLNSISKLNLLYYHKLKYFQKHWSIQKFKFAQKAIFLGTLFRVVAYSTTAFFMPSKKPRKELWLNFLKIQNDWRF</sequence>
<organism evidence="3 4">
    <name type="scientific">Pseudomonas fluorescens</name>
    <dbReference type="NCBI Taxonomy" id="294"/>
    <lineage>
        <taxon>Bacteria</taxon>
        <taxon>Pseudomonadati</taxon>
        <taxon>Pseudomonadota</taxon>
        <taxon>Gammaproteobacteria</taxon>
        <taxon>Pseudomonadales</taxon>
        <taxon>Pseudomonadaceae</taxon>
        <taxon>Pseudomonas</taxon>
    </lineage>
</organism>
<keyword evidence="1" id="KW-1003">Cell membrane</keyword>
<dbReference type="PANTHER" id="PTHR43179:SF7">
    <property type="entry name" value="RHAMNOSYLTRANSFERASE WBBL"/>
    <property type="match status" value="1"/>
</dbReference>
<keyword evidence="1" id="KW-0997">Cell inner membrane</keyword>
<dbReference type="SUPFAM" id="SSF53448">
    <property type="entry name" value="Nucleotide-diphospho-sugar transferases"/>
    <property type="match status" value="1"/>
</dbReference>
<dbReference type="CDD" id="cd04186">
    <property type="entry name" value="GT_2_like_c"/>
    <property type="match status" value="1"/>
</dbReference>
<evidence type="ECO:0000313" key="4">
    <source>
        <dbReference type="Proteomes" id="UP000325723"/>
    </source>
</evidence>
<evidence type="ECO:0000256" key="1">
    <source>
        <dbReference type="ARBA" id="ARBA00022519"/>
    </source>
</evidence>
<reference evidence="3 4" key="1">
    <citation type="submission" date="2019-09" db="EMBL/GenBank/DDBJ databases">
        <authorList>
            <person name="Chandra G."/>
            <person name="Truman W A."/>
        </authorList>
    </citation>
    <scope>NUCLEOTIDE SEQUENCE [LARGE SCALE GENOMIC DNA]</scope>
    <source>
        <strain evidence="3">PS900</strain>
    </source>
</reference>
<protein>
    <recommendedName>
        <fullName evidence="2">Glycosyltransferase 2-like domain-containing protein</fullName>
    </recommendedName>
</protein>
<evidence type="ECO:0000259" key="2">
    <source>
        <dbReference type="Pfam" id="PF00535"/>
    </source>
</evidence>
<dbReference type="Proteomes" id="UP000325723">
    <property type="component" value="Unassembled WGS sequence"/>
</dbReference>
<dbReference type="InterPro" id="IPR001173">
    <property type="entry name" value="Glyco_trans_2-like"/>
</dbReference>
<name>A0A8H2RKT7_PSEFL</name>
<dbReference type="Pfam" id="PF00535">
    <property type="entry name" value="Glycos_transf_2"/>
    <property type="match status" value="1"/>
</dbReference>
<dbReference type="InterPro" id="IPR029044">
    <property type="entry name" value="Nucleotide-diphossugar_trans"/>
</dbReference>
<accession>A0A8H2RKT7</accession>